<feature type="compositionally biased region" description="Basic and acidic residues" evidence="4">
    <location>
        <begin position="49"/>
        <end position="69"/>
    </location>
</feature>
<sequence>MLALYALNFLVFFLGLIVGTLVLEKCNAPKNAGTPLPTRGERRKLELAKLKEKSESAEKPQDTVKKSDSEEYETTSSTDSEDSGSEVDLSDREYEKAESLRLKMVFVLLNHPKKKLSAQEAAVFTSSAGIKLMNLILKEKKPDAVGGVPASVREDWKRWFLWWGQVGCAKITLKCPESAMLDSIYEVALASNLPCCHIFVPKVADSGEITGKEHREAVLVGIGPAPSHKVNEITGHLKLLS</sequence>
<proteinExistence type="predicted"/>
<dbReference type="InterPro" id="IPR002833">
    <property type="entry name" value="PTH2"/>
</dbReference>
<dbReference type="PANTHER" id="PTHR12649">
    <property type="entry name" value="PEPTIDYL-TRNA HYDROLASE 2"/>
    <property type="match status" value="1"/>
</dbReference>
<protein>
    <recommendedName>
        <fullName evidence="1">peptidyl-tRNA hydrolase</fullName>
        <ecNumber evidence="1">3.1.1.29</ecNumber>
    </recommendedName>
</protein>
<keyword evidence="5" id="KW-1133">Transmembrane helix</keyword>
<evidence type="ECO:0000256" key="2">
    <source>
        <dbReference type="ARBA" id="ARBA00022801"/>
    </source>
</evidence>
<organism evidence="6 7">
    <name type="scientific">Angomonas deanei</name>
    <dbReference type="NCBI Taxonomy" id="59799"/>
    <lineage>
        <taxon>Eukaryota</taxon>
        <taxon>Discoba</taxon>
        <taxon>Euglenozoa</taxon>
        <taxon>Kinetoplastea</taxon>
        <taxon>Metakinetoplastina</taxon>
        <taxon>Trypanosomatida</taxon>
        <taxon>Trypanosomatidae</taxon>
        <taxon>Strigomonadinae</taxon>
        <taxon>Angomonas</taxon>
    </lineage>
</organism>
<reference evidence="6 7" key="1">
    <citation type="submission" date="2020-08" db="EMBL/GenBank/DDBJ databases">
        <authorList>
            <person name="Newling K."/>
            <person name="Davey J."/>
            <person name="Forrester S."/>
        </authorList>
    </citation>
    <scope>NUCLEOTIDE SEQUENCE [LARGE SCALE GENOMIC DNA]</scope>
    <source>
        <strain evidence="7">Crithidia deanei Carvalho (ATCC PRA-265)</strain>
    </source>
</reference>
<keyword evidence="5" id="KW-0812">Transmembrane</keyword>
<keyword evidence="2 6" id="KW-0378">Hydrolase</keyword>
<dbReference type="AlphaFoldDB" id="A0A7G2CIF7"/>
<dbReference type="GO" id="GO:0004045">
    <property type="term" value="F:peptidyl-tRNA hydrolase activity"/>
    <property type="evidence" value="ECO:0007669"/>
    <property type="project" value="UniProtKB-EC"/>
</dbReference>
<dbReference type="PANTHER" id="PTHR12649:SF25">
    <property type="entry name" value="AMINOACYL-TRNA HYDROLASE"/>
    <property type="match status" value="1"/>
</dbReference>
<evidence type="ECO:0000256" key="3">
    <source>
        <dbReference type="ARBA" id="ARBA00048707"/>
    </source>
</evidence>
<dbReference type="EMBL" id="LR877154">
    <property type="protein sequence ID" value="CAD2218032.1"/>
    <property type="molecule type" value="Genomic_DNA"/>
</dbReference>
<evidence type="ECO:0000256" key="5">
    <source>
        <dbReference type="SAM" id="Phobius"/>
    </source>
</evidence>
<keyword evidence="7" id="KW-1185">Reference proteome</keyword>
<comment type="catalytic activity">
    <reaction evidence="3">
        <text>an N-acyl-L-alpha-aminoacyl-tRNA + H2O = an N-acyl-L-amino acid + a tRNA + H(+)</text>
        <dbReference type="Rhea" id="RHEA:54448"/>
        <dbReference type="Rhea" id="RHEA-COMP:10123"/>
        <dbReference type="Rhea" id="RHEA-COMP:13883"/>
        <dbReference type="ChEBI" id="CHEBI:15377"/>
        <dbReference type="ChEBI" id="CHEBI:15378"/>
        <dbReference type="ChEBI" id="CHEBI:59874"/>
        <dbReference type="ChEBI" id="CHEBI:78442"/>
        <dbReference type="ChEBI" id="CHEBI:138191"/>
        <dbReference type="EC" id="3.1.1.29"/>
    </reaction>
</comment>
<feature type="transmembrane region" description="Helical" evidence="5">
    <location>
        <begin position="6"/>
        <end position="23"/>
    </location>
</feature>
<dbReference type="Gene3D" id="3.40.1490.10">
    <property type="entry name" value="Bit1"/>
    <property type="match status" value="1"/>
</dbReference>
<evidence type="ECO:0000256" key="1">
    <source>
        <dbReference type="ARBA" id="ARBA00013260"/>
    </source>
</evidence>
<name>A0A7G2CIF7_9TRYP</name>
<evidence type="ECO:0000313" key="6">
    <source>
        <dbReference type="EMBL" id="CAD2218032.1"/>
    </source>
</evidence>
<keyword evidence="5" id="KW-0472">Membrane</keyword>
<accession>A0A7G2CIF7</accession>
<gene>
    <name evidence="6" type="ORF">ADEAN_000551800</name>
</gene>
<evidence type="ECO:0000313" key="7">
    <source>
        <dbReference type="Proteomes" id="UP000515908"/>
    </source>
</evidence>
<dbReference type="GO" id="GO:0005829">
    <property type="term" value="C:cytosol"/>
    <property type="evidence" value="ECO:0007669"/>
    <property type="project" value="TreeGrafter"/>
</dbReference>
<dbReference type="EC" id="3.1.1.29" evidence="1"/>
<dbReference type="Pfam" id="PF01981">
    <property type="entry name" value="PTH2"/>
    <property type="match status" value="1"/>
</dbReference>
<dbReference type="SUPFAM" id="SSF102462">
    <property type="entry name" value="Peptidyl-tRNA hydrolase II"/>
    <property type="match status" value="1"/>
</dbReference>
<evidence type="ECO:0000256" key="4">
    <source>
        <dbReference type="SAM" id="MobiDB-lite"/>
    </source>
</evidence>
<dbReference type="InterPro" id="IPR023476">
    <property type="entry name" value="Pep_tRNA_hydro_II_dom_sf"/>
</dbReference>
<dbReference type="VEuPathDB" id="TriTrypDB:ADEAN_000551800"/>
<dbReference type="Proteomes" id="UP000515908">
    <property type="component" value="Chromosome 10"/>
</dbReference>
<feature type="region of interest" description="Disordered" evidence="4">
    <location>
        <begin position="49"/>
        <end position="89"/>
    </location>
</feature>